<organism evidence="2">
    <name type="scientific">Helicotheca tamesis</name>
    <dbReference type="NCBI Taxonomy" id="374047"/>
    <lineage>
        <taxon>Eukaryota</taxon>
        <taxon>Sar</taxon>
        <taxon>Stramenopiles</taxon>
        <taxon>Ochrophyta</taxon>
        <taxon>Bacillariophyta</taxon>
        <taxon>Mediophyceae</taxon>
        <taxon>Lithodesmiophycidae</taxon>
        <taxon>Lithodesmiales</taxon>
        <taxon>Lithodesmiaceae</taxon>
        <taxon>Helicotheca</taxon>
    </lineage>
</organism>
<protein>
    <submittedName>
        <fullName evidence="2">Uncharacterized protein</fullName>
    </submittedName>
</protein>
<feature type="region of interest" description="Disordered" evidence="1">
    <location>
        <begin position="1"/>
        <end position="22"/>
    </location>
</feature>
<dbReference type="EMBL" id="HBGV01002130">
    <property type="protein sequence ID" value="CAD9471109.1"/>
    <property type="molecule type" value="Transcribed_RNA"/>
</dbReference>
<proteinExistence type="predicted"/>
<accession>A0A7S2E4F2</accession>
<evidence type="ECO:0000313" key="2">
    <source>
        <dbReference type="EMBL" id="CAD9471109.1"/>
    </source>
</evidence>
<name>A0A7S2E4F2_9STRA</name>
<gene>
    <name evidence="2" type="ORF">HTAM1171_LOCUS1307</name>
</gene>
<sequence>MTTGATSPGSPSHKATPTYSSDLSKLCSAYPDSRVVHSIAEAREAASKWDVLCPSSPLRQRVRLNTDEDWATFMSDCNEGGKPGEMAINLTDLLKKCYGMAFSMPPSPSALARMAPISMEGEPELLSI</sequence>
<reference evidence="2" key="1">
    <citation type="submission" date="2021-01" db="EMBL/GenBank/DDBJ databases">
        <authorList>
            <person name="Corre E."/>
            <person name="Pelletier E."/>
            <person name="Niang G."/>
            <person name="Scheremetjew M."/>
            <person name="Finn R."/>
            <person name="Kale V."/>
            <person name="Holt S."/>
            <person name="Cochrane G."/>
            <person name="Meng A."/>
            <person name="Brown T."/>
            <person name="Cohen L."/>
        </authorList>
    </citation>
    <scope>NUCLEOTIDE SEQUENCE</scope>
    <source>
        <strain evidence="2">CCMP826</strain>
    </source>
</reference>
<evidence type="ECO:0000256" key="1">
    <source>
        <dbReference type="SAM" id="MobiDB-lite"/>
    </source>
</evidence>
<dbReference type="AlphaFoldDB" id="A0A7S2E4F2"/>